<evidence type="ECO:0000313" key="2">
    <source>
        <dbReference type="Proteomes" id="UP001151760"/>
    </source>
</evidence>
<comment type="caution">
    <text evidence="1">The sequence shown here is derived from an EMBL/GenBank/DDBJ whole genome shotgun (WGS) entry which is preliminary data.</text>
</comment>
<accession>A0ABQ4YMM2</accession>
<reference evidence="1" key="1">
    <citation type="journal article" date="2022" name="Int. J. Mol. Sci.">
        <title>Draft Genome of Tanacetum Coccineum: Genomic Comparison of Closely Related Tanacetum-Family Plants.</title>
        <authorList>
            <person name="Yamashiro T."/>
            <person name="Shiraishi A."/>
            <person name="Nakayama K."/>
            <person name="Satake H."/>
        </authorList>
    </citation>
    <scope>NUCLEOTIDE SEQUENCE</scope>
</reference>
<proteinExistence type="predicted"/>
<sequence>MSSYSIPHGSTRDFSSSTCSSIQTNREMQQLCGVAEYSYSPECKIFWRTVSKVPNTEDAIKFLLDTKQFIYTVNMFRDTLQLLMKTPENPFVTLANIHTIEAFMNRVGYQGVVDKVSAFFTKNLAQPWQTMFKVFNHCLTTRTFSQDQTKINILQLFHAVINRMHVDYAALLWWDFMNNMFQNKEAIQYPRFTKLIIADLMKKFPNIPKRIEDDYHSIKDDVPLVTEIRKTNDFKEYETVFMKTKKRKQTAGVFSSIRKIIKQKKQSTPSIPPPGDDRERDEIAEATLLSLTLHKTTLLVEAQENIAKVQEKLDEEEIDKMVEGSYTRYERKGNYTRLEIELCKYNQIPSPIRSPRNVSFSEKTTAEDLTDNISPTTATTFKTSFTPKQKKRSFTLKTRNLPGSIVGMGRRRNLIRSHIKNKFITRVFFMEKIQEVLQHCNKIVPELAVTKTNEMLKKRCLAW</sequence>
<evidence type="ECO:0000313" key="1">
    <source>
        <dbReference type="EMBL" id="GJS78250.1"/>
    </source>
</evidence>
<name>A0ABQ4YMM2_9ASTR</name>
<protein>
    <submittedName>
        <fullName evidence="1">Uncharacterized protein</fullName>
    </submittedName>
</protein>
<organism evidence="1 2">
    <name type="scientific">Tanacetum coccineum</name>
    <dbReference type="NCBI Taxonomy" id="301880"/>
    <lineage>
        <taxon>Eukaryota</taxon>
        <taxon>Viridiplantae</taxon>
        <taxon>Streptophyta</taxon>
        <taxon>Embryophyta</taxon>
        <taxon>Tracheophyta</taxon>
        <taxon>Spermatophyta</taxon>
        <taxon>Magnoliopsida</taxon>
        <taxon>eudicotyledons</taxon>
        <taxon>Gunneridae</taxon>
        <taxon>Pentapetalae</taxon>
        <taxon>asterids</taxon>
        <taxon>campanulids</taxon>
        <taxon>Asterales</taxon>
        <taxon>Asteraceae</taxon>
        <taxon>Asteroideae</taxon>
        <taxon>Anthemideae</taxon>
        <taxon>Anthemidinae</taxon>
        <taxon>Tanacetum</taxon>
    </lineage>
</organism>
<reference evidence="1" key="2">
    <citation type="submission" date="2022-01" db="EMBL/GenBank/DDBJ databases">
        <authorList>
            <person name="Yamashiro T."/>
            <person name="Shiraishi A."/>
            <person name="Satake H."/>
            <person name="Nakayama K."/>
        </authorList>
    </citation>
    <scope>NUCLEOTIDE SEQUENCE</scope>
</reference>
<dbReference type="Proteomes" id="UP001151760">
    <property type="component" value="Unassembled WGS sequence"/>
</dbReference>
<dbReference type="EMBL" id="BQNB010010511">
    <property type="protein sequence ID" value="GJS78250.1"/>
    <property type="molecule type" value="Genomic_DNA"/>
</dbReference>
<keyword evidence="2" id="KW-1185">Reference proteome</keyword>
<gene>
    <name evidence="1" type="ORF">Tco_0728131</name>
</gene>